<reference evidence="1" key="1">
    <citation type="submission" date="2018-05" db="EMBL/GenBank/DDBJ databases">
        <authorList>
            <person name="Lanie J.A."/>
            <person name="Ng W.-L."/>
            <person name="Kazmierczak K.M."/>
            <person name="Andrzejewski T.M."/>
            <person name="Davidsen T.M."/>
            <person name="Wayne K.J."/>
            <person name="Tettelin H."/>
            <person name="Glass J.I."/>
            <person name="Rusch D."/>
            <person name="Podicherti R."/>
            <person name="Tsui H.-C.T."/>
            <person name="Winkler M.E."/>
        </authorList>
    </citation>
    <scope>NUCLEOTIDE SEQUENCE</scope>
</reference>
<dbReference type="EMBL" id="UINC01093554">
    <property type="protein sequence ID" value="SVC48056.1"/>
    <property type="molecule type" value="Genomic_DNA"/>
</dbReference>
<dbReference type="AlphaFoldDB" id="A0A382MH36"/>
<feature type="non-terminal residue" evidence="1">
    <location>
        <position position="27"/>
    </location>
</feature>
<organism evidence="1">
    <name type="scientific">marine metagenome</name>
    <dbReference type="NCBI Taxonomy" id="408172"/>
    <lineage>
        <taxon>unclassified sequences</taxon>
        <taxon>metagenomes</taxon>
        <taxon>ecological metagenomes</taxon>
    </lineage>
</organism>
<proteinExistence type="predicted"/>
<name>A0A382MH36_9ZZZZ</name>
<evidence type="ECO:0000313" key="1">
    <source>
        <dbReference type="EMBL" id="SVC48056.1"/>
    </source>
</evidence>
<protein>
    <submittedName>
        <fullName evidence="1">Uncharacterized protein</fullName>
    </submittedName>
</protein>
<sequence>MVRSIHQIIKLCKKINIVITDVDGVLT</sequence>
<gene>
    <name evidence="1" type="ORF">METZ01_LOCUS300910</name>
</gene>
<accession>A0A382MH36</accession>